<evidence type="ECO:0000313" key="3">
    <source>
        <dbReference type="EMBL" id="KZT73292.1"/>
    </source>
</evidence>
<dbReference type="SMART" id="SM00726">
    <property type="entry name" value="UIM"/>
    <property type="match status" value="2"/>
</dbReference>
<comment type="similarity">
    <text evidence="1">Belongs to the EXO5 family.</text>
</comment>
<keyword evidence="4" id="KW-1185">Reference proteome</keyword>
<feature type="region of interest" description="Disordered" evidence="2">
    <location>
        <begin position="556"/>
        <end position="623"/>
    </location>
</feature>
<reference evidence="3 4" key="1">
    <citation type="journal article" date="2016" name="Mol. Biol. Evol.">
        <title>Comparative Genomics of Early-Diverging Mushroom-Forming Fungi Provides Insights into the Origins of Lignocellulose Decay Capabilities.</title>
        <authorList>
            <person name="Nagy L.G."/>
            <person name="Riley R."/>
            <person name="Tritt A."/>
            <person name="Adam C."/>
            <person name="Daum C."/>
            <person name="Floudas D."/>
            <person name="Sun H."/>
            <person name="Yadav J.S."/>
            <person name="Pangilinan J."/>
            <person name="Larsson K.H."/>
            <person name="Matsuura K."/>
            <person name="Barry K."/>
            <person name="Labutti K."/>
            <person name="Kuo R."/>
            <person name="Ohm R.A."/>
            <person name="Bhattacharya S.S."/>
            <person name="Shirouzu T."/>
            <person name="Yoshinaga Y."/>
            <person name="Martin F.M."/>
            <person name="Grigoriev I.V."/>
            <person name="Hibbett D.S."/>
        </authorList>
    </citation>
    <scope>NUCLEOTIDE SEQUENCE [LARGE SCALE GENOMIC DNA]</scope>
    <source>
        <strain evidence="3 4">L-15889</strain>
    </source>
</reference>
<dbReference type="GO" id="GO:0005739">
    <property type="term" value="C:mitochondrion"/>
    <property type="evidence" value="ECO:0007669"/>
    <property type="project" value="TreeGrafter"/>
</dbReference>
<dbReference type="InterPro" id="IPR019190">
    <property type="entry name" value="EXOV"/>
</dbReference>
<feature type="region of interest" description="Disordered" evidence="2">
    <location>
        <begin position="18"/>
        <end position="52"/>
    </location>
</feature>
<dbReference type="GO" id="GO:0005634">
    <property type="term" value="C:nucleus"/>
    <property type="evidence" value="ECO:0007669"/>
    <property type="project" value="TreeGrafter"/>
</dbReference>
<name>A0A165TDT2_9APHY</name>
<dbReference type="OrthoDB" id="354769at2759"/>
<evidence type="ECO:0000313" key="4">
    <source>
        <dbReference type="Proteomes" id="UP000076727"/>
    </source>
</evidence>
<organism evidence="3 4">
    <name type="scientific">Daedalea quercina L-15889</name>
    <dbReference type="NCBI Taxonomy" id="1314783"/>
    <lineage>
        <taxon>Eukaryota</taxon>
        <taxon>Fungi</taxon>
        <taxon>Dikarya</taxon>
        <taxon>Basidiomycota</taxon>
        <taxon>Agaricomycotina</taxon>
        <taxon>Agaricomycetes</taxon>
        <taxon>Polyporales</taxon>
        <taxon>Fomitopsis</taxon>
    </lineage>
</organism>
<dbReference type="GO" id="GO:0045145">
    <property type="term" value="F:single-stranded DNA 5'-3' DNA exonuclease activity"/>
    <property type="evidence" value="ECO:0007669"/>
    <property type="project" value="InterPro"/>
</dbReference>
<evidence type="ECO:0000256" key="1">
    <source>
        <dbReference type="ARBA" id="ARBA00009797"/>
    </source>
</evidence>
<dbReference type="GO" id="GO:0036297">
    <property type="term" value="P:interstrand cross-link repair"/>
    <property type="evidence" value="ECO:0007669"/>
    <property type="project" value="TreeGrafter"/>
</dbReference>
<gene>
    <name evidence="3" type="ORF">DAEQUDRAFT_684244</name>
</gene>
<dbReference type="Proteomes" id="UP000076727">
    <property type="component" value="Unassembled WGS sequence"/>
</dbReference>
<feature type="region of interest" description="Disordered" evidence="2">
    <location>
        <begin position="107"/>
        <end position="129"/>
    </location>
</feature>
<proteinExistence type="inferred from homology"/>
<protein>
    <submittedName>
        <fullName evidence="3">Uncharacterized protein</fullName>
    </submittedName>
</protein>
<dbReference type="AlphaFoldDB" id="A0A165TDT2"/>
<feature type="region of interest" description="Disordered" evidence="2">
    <location>
        <begin position="271"/>
        <end position="321"/>
    </location>
</feature>
<dbReference type="PANTHER" id="PTHR14464:SF4">
    <property type="entry name" value="EXONUCLEASE V"/>
    <property type="match status" value="1"/>
</dbReference>
<dbReference type="EMBL" id="KV429037">
    <property type="protein sequence ID" value="KZT73292.1"/>
    <property type="molecule type" value="Genomic_DNA"/>
</dbReference>
<dbReference type="InterPro" id="IPR003903">
    <property type="entry name" value="UIM_dom"/>
</dbReference>
<feature type="compositionally biased region" description="Basic and acidic residues" evidence="2">
    <location>
        <begin position="589"/>
        <end position="606"/>
    </location>
</feature>
<sequence length="704" mass="78486">MSDIEDEYDAYYSPLDLEGVNLSQNPPRVDSFPPADSEPASQPTALETSDDEFDAYDFSEFTAADFAKIDAALLPSATTTTYVSDGHHHNGDRTGGPVIEIKLEQEADNRSDIVKAPQNPRYPQRDPRSPLDRFRKWKKYFSVSDLVGPAWCEVQFDYGLRQKRHLAPEQRPDTFVTDEGKTITVDKSVAQENNRVVTRGQSVHKVLEREVMPEQVLVEITTPEERWGIRLVNMLACLQSLMQSGLCREMPVFGIVHDQIVLGIIDELVRKPALPSTPPPEQKRHRGRPSGKGLNKRASPSTPTKGNKKSRTTPEPSQPQLTSYFHMAVQVPERDDVQSAFAVCSPAGSRLSKSNNTSEQDHADLEEQGQHVTLNIPSSWMLHISDTKTRRAPSLPPEEDTLPSRLQLMLYHRLLSSLLCPASPKSRTRPKSPSAPSLPPPIDFPTIWKRLGVNPKRPFSSSFMREAGLEHNKCLADLATSWHHAVEALHVSGIDRTLTLVYRLQPTRVQRTDTAAEREAVDLARAIEASLNEAPRVWAGGDDQLARAIEESVREVATGSGKKDALTEAMGAVPDTLTPSAEELDEEENAVRREATDATEKEEQASAREPSADSQDSDSDGEGVQITAADIEVEARILGSREFAVDDKFLDDYLDSILQWWLGRRPPKGVDIELTRRCLNCEYFEGCEWRAKKAMEMQEAASKS</sequence>
<dbReference type="Pfam" id="PF09810">
    <property type="entry name" value="Exo5"/>
    <property type="match status" value="2"/>
</dbReference>
<accession>A0A165TDT2</accession>
<evidence type="ECO:0000256" key="2">
    <source>
        <dbReference type="SAM" id="MobiDB-lite"/>
    </source>
</evidence>
<dbReference type="PANTHER" id="PTHR14464">
    <property type="entry name" value="EXONUCLEASE V"/>
    <property type="match status" value="1"/>
</dbReference>